<dbReference type="SUPFAM" id="SSF56935">
    <property type="entry name" value="Porins"/>
    <property type="match status" value="1"/>
</dbReference>
<dbReference type="Proteomes" id="UP000178417">
    <property type="component" value="Unassembled WGS sequence"/>
</dbReference>
<dbReference type="STRING" id="1802579.A2310_03960"/>
<comment type="caution">
    <text evidence="2">The sequence shown here is derived from an EMBL/GenBank/DDBJ whole genome shotgun (WGS) entry which is preliminary data.</text>
</comment>
<keyword evidence="1" id="KW-0732">Signal</keyword>
<dbReference type="AlphaFoldDB" id="A0A1F4SP48"/>
<sequence length="319" mass="33976">MNNIKGIFLSILFCFLAFSMAYAIDPTDIGVGARPLAMGKAYTAVADDGSAMFINPAGLSTSNSLKIVSMNGNLLSEIPYTMMGISQPMLGGNVAIGYVGLGVAGIQESTLSGITPEVTGNEGSFFNSVINVSYSTGLERVPVLNKLNGGILKNAKVGTSVKFFSQEYTGASSFDNGDSGGVDIDLGLISEINDNMAIGCTVKNLIPGNNMNSDEFPMSTTIGIANKFNKIDLLTAVDLEISEMLLLHLGVEWKPMKFLSIRAGLDQQPSAGEVATNFSTGLGFDIKGFMFDYAYHTYADLSELTTHYFSIGYNLESKK</sequence>
<name>A0A1F4SP48_UNCSA</name>
<dbReference type="EMBL" id="MEUB01000032">
    <property type="protein sequence ID" value="OGC22127.1"/>
    <property type="molecule type" value="Genomic_DNA"/>
</dbReference>
<protein>
    <recommendedName>
        <fullName evidence="4">PorV/PorQ family protein</fullName>
    </recommendedName>
</protein>
<organism evidence="2 3">
    <name type="scientific">candidate division WOR-1 bacterium RIFOXYB2_FULL_37_13</name>
    <dbReference type="NCBI Taxonomy" id="1802579"/>
    <lineage>
        <taxon>Bacteria</taxon>
        <taxon>Bacillati</taxon>
        <taxon>Saganbacteria</taxon>
    </lineage>
</organism>
<evidence type="ECO:0000256" key="1">
    <source>
        <dbReference type="SAM" id="SignalP"/>
    </source>
</evidence>
<dbReference type="Gene3D" id="2.40.160.60">
    <property type="entry name" value="Outer membrane protein transport protein (OMPP1/FadL/TodX)"/>
    <property type="match status" value="1"/>
</dbReference>
<proteinExistence type="predicted"/>
<accession>A0A1F4SP48</accession>
<evidence type="ECO:0000313" key="3">
    <source>
        <dbReference type="Proteomes" id="UP000178417"/>
    </source>
</evidence>
<feature type="chain" id="PRO_5009514412" description="PorV/PorQ family protein" evidence="1">
    <location>
        <begin position="24"/>
        <end position="319"/>
    </location>
</feature>
<gene>
    <name evidence="2" type="ORF">A2310_03960</name>
</gene>
<evidence type="ECO:0000313" key="2">
    <source>
        <dbReference type="EMBL" id="OGC22127.1"/>
    </source>
</evidence>
<feature type="signal peptide" evidence="1">
    <location>
        <begin position="1"/>
        <end position="23"/>
    </location>
</feature>
<reference evidence="2 3" key="1">
    <citation type="journal article" date="2016" name="Nat. Commun.">
        <title>Thousands of microbial genomes shed light on interconnected biogeochemical processes in an aquifer system.</title>
        <authorList>
            <person name="Anantharaman K."/>
            <person name="Brown C.T."/>
            <person name="Hug L.A."/>
            <person name="Sharon I."/>
            <person name="Castelle C.J."/>
            <person name="Probst A.J."/>
            <person name="Thomas B.C."/>
            <person name="Singh A."/>
            <person name="Wilkins M.J."/>
            <person name="Karaoz U."/>
            <person name="Brodie E.L."/>
            <person name="Williams K.H."/>
            <person name="Hubbard S.S."/>
            <person name="Banfield J.F."/>
        </authorList>
    </citation>
    <scope>NUCLEOTIDE SEQUENCE [LARGE SCALE GENOMIC DNA]</scope>
</reference>
<evidence type="ECO:0008006" key="4">
    <source>
        <dbReference type="Google" id="ProtNLM"/>
    </source>
</evidence>